<dbReference type="GO" id="GO:0071260">
    <property type="term" value="P:cellular response to mechanical stimulus"/>
    <property type="evidence" value="ECO:0007669"/>
    <property type="project" value="Ensembl"/>
</dbReference>
<dbReference type="SMART" id="SM00365">
    <property type="entry name" value="LRR_SD22"/>
    <property type="match status" value="6"/>
</dbReference>
<keyword evidence="4" id="KW-0433">Leucine-rich repeat</keyword>
<evidence type="ECO:0000256" key="9">
    <source>
        <dbReference type="ARBA" id="ARBA00022989"/>
    </source>
</evidence>
<keyword evidence="18" id="KW-1185">Reference proteome</keyword>
<dbReference type="GO" id="GO:0038023">
    <property type="term" value="F:signaling receptor activity"/>
    <property type="evidence" value="ECO:0000318"/>
    <property type="project" value="GO_Central"/>
</dbReference>
<dbReference type="PROSITE" id="PS50104">
    <property type="entry name" value="TIR"/>
    <property type="match status" value="1"/>
</dbReference>
<dbReference type="AlphaFoldDB" id="A0A9L0SBV3"/>
<dbReference type="InterPro" id="IPR035897">
    <property type="entry name" value="Toll_tir_struct_dom_sf"/>
</dbReference>
<keyword evidence="13" id="KW-0325">Glycoprotein</keyword>
<proteinExistence type="inferred from homology"/>
<evidence type="ECO:0000256" key="8">
    <source>
        <dbReference type="ARBA" id="ARBA00022859"/>
    </source>
</evidence>
<dbReference type="FunFam" id="3.80.10.10:FF:000306">
    <property type="entry name" value="Toll-like receptor 5"/>
    <property type="match status" value="1"/>
</dbReference>
<accession>A0A9L0SBV3</accession>
<dbReference type="SUPFAM" id="SSF52200">
    <property type="entry name" value="Toll/Interleukin receptor TIR domain"/>
    <property type="match status" value="1"/>
</dbReference>
<keyword evidence="10" id="KW-0520">NAD</keyword>
<organism evidence="17 18">
    <name type="scientific">Equus caballus</name>
    <name type="common">Horse</name>
    <dbReference type="NCBI Taxonomy" id="9796"/>
    <lineage>
        <taxon>Eukaryota</taxon>
        <taxon>Metazoa</taxon>
        <taxon>Chordata</taxon>
        <taxon>Craniata</taxon>
        <taxon>Vertebrata</taxon>
        <taxon>Euteleostomi</taxon>
        <taxon>Mammalia</taxon>
        <taxon>Eutheria</taxon>
        <taxon>Laurasiatheria</taxon>
        <taxon>Perissodactyla</taxon>
        <taxon>Equidae</taxon>
        <taxon>Equus</taxon>
    </lineage>
</organism>
<sequence length="888" mass="101403">MCFSMCMLGFNYTRKWNFRQTLAPVYKEIMGDHLDLLLGMVLVASPVLGISSCFSDGRMALYRFCNLTQVPQVPNTTERLLLSFNYIKTITTASFPFLEQLQLLELGTQFTPFTIDKEAFRNLPNLRILDLGHSRIDFLHPDAFQGLPHLFELRLFSCGLSDAVLKDGYFRNLESLTRLDLSINQISGLSLHPSFLELNSLKSIDFSSNKIPIVCEGELEPLRGKTLSFLSLANNNLYSRVSVDWKKCKNPFRNMVLETLDVSGNGWTANIIGNFSNAINGSQIFSLVITYHIMGSGFGFHNVKDPDWSTFSGLARSSVIHLDLSQGYIFSLNFRVFESLKELKVLNLAHNKINKIANEAFYGLDNLQLLNMSCNLLGELYDSNFDGLPKVAYIDLQKNHIGIIQDKTFRFLKKLHTLDLRDNALKRIDFIPSIPNIFLGGNKLVTLPNIKLTANFIHLSENRLEDLGDLYFLLQVPQLQILILNQNRFSSCKSAHASSKNLSLEQLFLGENMLQLAWEAGVCWDIFKELFHLQVLYLNNNYLNFLPPGVFSDLTALRNLSLSFNRLMALSPGDLPANLEILYISRNQLLSPDPGLFTSLGAVDITHNKFICECELGAFISWLNQTNVTILGSQADIYCMYPNSLFGAPLYSVSMEGCDEEEILKSLKFSLFILFTVTLTLFLMAVLIVTKFRGFCFTCYMTAQRLVFKDRHTRGRESDMYKYDAYLCFSSKDFEWVQNALLKHLDAQYSNQNRFKLCFEERDFVPGENHIANIQDAVWNSRKIVCLVSRHFLRDGWCLEAFTYAQSRCLSDLNSALIVVVVGSLSQYQLMKHQSIRGFVQTQQYLKWPEDLQDVGWFLKKLSQHILKKEKRTKKDNNTPLQTLATIP</sequence>
<keyword evidence="6" id="KW-0732">Signal</keyword>
<dbReference type="PIRSF" id="PIRSF037595">
    <property type="entry name" value="Toll-like_receptor"/>
    <property type="match status" value="1"/>
</dbReference>
<dbReference type="PANTHER" id="PTHR24365">
    <property type="entry name" value="TOLL-LIKE RECEPTOR"/>
    <property type="match status" value="1"/>
</dbReference>
<evidence type="ECO:0000256" key="10">
    <source>
        <dbReference type="ARBA" id="ARBA00023027"/>
    </source>
</evidence>
<evidence type="ECO:0000256" key="6">
    <source>
        <dbReference type="ARBA" id="ARBA00022729"/>
    </source>
</evidence>
<keyword evidence="3" id="KW-0399">Innate immunity</keyword>
<dbReference type="GO" id="GO:0004888">
    <property type="term" value="F:transmembrane signaling receptor activity"/>
    <property type="evidence" value="ECO:0007669"/>
    <property type="project" value="InterPro"/>
</dbReference>
<reference evidence="17 18" key="1">
    <citation type="journal article" date="2009" name="Science">
        <title>Genome sequence, comparative analysis, and population genetics of the domestic horse.</title>
        <authorList>
            <consortium name="Broad Institute Genome Sequencing Platform"/>
            <consortium name="Broad Institute Whole Genome Assembly Team"/>
            <person name="Wade C.M."/>
            <person name="Giulotto E."/>
            <person name="Sigurdsson S."/>
            <person name="Zoli M."/>
            <person name="Gnerre S."/>
            <person name="Imsland F."/>
            <person name="Lear T.L."/>
            <person name="Adelson D.L."/>
            <person name="Bailey E."/>
            <person name="Bellone R.R."/>
            <person name="Bloecker H."/>
            <person name="Distl O."/>
            <person name="Edgar R.C."/>
            <person name="Garber M."/>
            <person name="Leeb T."/>
            <person name="Mauceli E."/>
            <person name="MacLeod J.N."/>
            <person name="Penedo M.C.T."/>
            <person name="Raison J.M."/>
            <person name="Sharpe T."/>
            <person name="Vogel J."/>
            <person name="Andersson L."/>
            <person name="Antczak D.F."/>
            <person name="Biagi T."/>
            <person name="Binns M.M."/>
            <person name="Chowdhary B.P."/>
            <person name="Coleman S.J."/>
            <person name="Della Valle G."/>
            <person name="Fryc S."/>
            <person name="Guerin G."/>
            <person name="Hasegawa T."/>
            <person name="Hill E.W."/>
            <person name="Jurka J."/>
            <person name="Kiialainen A."/>
            <person name="Lindgren G."/>
            <person name="Liu J."/>
            <person name="Magnani E."/>
            <person name="Mickelson J.R."/>
            <person name="Murray J."/>
            <person name="Nergadze S.G."/>
            <person name="Onofrio R."/>
            <person name="Pedroni S."/>
            <person name="Piras M.F."/>
            <person name="Raudsepp T."/>
            <person name="Rocchi M."/>
            <person name="Roeed K.H."/>
            <person name="Ryder O.A."/>
            <person name="Searle S."/>
            <person name="Skow L."/>
            <person name="Swinburne J.E."/>
            <person name="Syvaenen A.C."/>
            <person name="Tozaki T."/>
            <person name="Valberg S.J."/>
            <person name="Vaudin M."/>
            <person name="White J.R."/>
            <person name="Zody M.C."/>
            <person name="Lander E.S."/>
            <person name="Lindblad-Toh K."/>
        </authorList>
    </citation>
    <scope>NUCLEOTIDE SEQUENCE [LARGE SCALE GENOMIC DNA]</scope>
    <source>
        <strain evidence="17 18">Thoroughbred</strain>
    </source>
</reference>
<evidence type="ECO:0000313" key="18">
    <source>
        <dbReference type="Proteomes" id="UP000002281"/>
    </source>
</evidence>
<name>A0A9L0SBV3_HORSE</name>
<evidence type="ECO:0000256" key="12">
    <source>
        <dbReference type="ARBA" id="ARBA00023170"/>
    </source>
</evidence>
<dbReference type="InterPro" id="IPR001611">
    <property type="entry name" value="Leu-rich_rpt"/>
</dbReference>
<evidence type="ECO:0000256" key="4">
    <source>
        <dbReference type="ARBA" id="ARBA00022614"/>
    </source>
</evidence>
<evidence type="ECO:0000256" key="15">
    <source>
        <dbReference type="SAM" id="Phobius"/>
    </source>
</evidence>
<keyword evidence="14" id="KW-0395">Inflammatory response</keyword>
<evidence type="ECO:0000259" key="16">
    <source>
        <dbReference type="PROSITE" id="PS50104"/>
    </source>
</evidence>
<dbReference type="InterPro" id="IPR032675">
    <property type="entry name" value="LRR_dom_sf"/>
</dbReference>
<dbReference type="InterPro" id="IPR000157">
    <property type="entry name" value="TIR_dom"/>
</dbReference>
<dbReference type="GO" id="GO:0002224">
    <property type="term" value="P:toll-like receptor signaling pathway"/>
    <property type="evidence" value="ECO:0000318"/>
    <property type="project" value="GO_Central"/>
</dbReference>
<keyword evidence="5 15" id="KW-0812">Transmembrane</keyword>
<dbReference type="FunFam" id="3.40.50.10140:FF:000001">
    <property type="entry name" value="Toll-like receptor 2"/>
    <property type="match status" value="1"/>
</dbReference>
<reference evidence="17" key="3">
    <citation type="submission" date="2025-09" db="UniProtKB">
        <authorList>
            <consortium name="Ensembl"/>
        </authorList>
    </citation>
    <scope>IDENTIFICATION</scope>
    <source>
        <strain evidence="17">Thoroughbred</strain>
    </source>
</reference>
<dbReference type="Ensembl" id="ENSECAT00000139062.1">
    <property type="protein sequence ID" value="ENSECAP00000071505.1"/>
    <property type="gene ID" value="ENSECAG00000036553.2"/>
</dbReference>
<dbReference type="GO" id="GO:0038187">
    <property type="term" value="F:pattern recognition receptor activity"/>
    <property type="evidence" value="ECO:0007669"/>
    <property type="project" value="Ensembl"/>
</dbReference>
<dbReference type="Gene3D" id="3.40.50.10140">
    <property type="entry name" value="Toll/interleukin-1 receptor homology (TIR) domain"/>
    <property type="match status" value="1"/>
</dbReference>
<comment type="similarity">
    <text evidence="2">Belongs to the Toll-like receptor family.</text>
</comment>
<feature type="domain" description="TIR" evidence="16">
    <location>
        <begin position="721"/>
        <end position="866"/>
    </location>
</feature>
<dbReference type="PROSITE" id="PS51450">
    <property type="entry name" value="LRR"/>
    <property type="match status" value="2"/>
</dbReference>
<evidence type="ECO:0000256" key="13">
    <source>
        <dbReference type="ARBA" id="ARBA00023180"/>
    </source>
</evidence>
<dbReference type="GO" id="GO:0032757">
    <property type="term" value="P:positive regulation of interleukin-8 production"/>
    <property type="evidence" value="ECO:0007669"/>
    <property type="project" value="Ensembl"/>
</dbReference>
<dbReference type="Pfam" id="PF13855">
    <property type="entry name" value="LRR_8"/>
    <property type="match status" value="4"/>
</dbReference>
<feature type="transmembrane region" description="Helical" evidence="15">
    <location>
        <begin position="669"/>
        <end position="689"/>
    </location>
</feature>
<dbReference type="Pfam" id="PF01582">
    <property type="entry name" value="TIR"/>
    <property type="match status" value="1"/>
</dbReference>
<keyword evidence="11 15" id="KW-0472">Membrane</keyword>
<dbReference type="GO" id="GO:0005149">
    <property type="term" value="F:interleukin-1 receptor binding"/>
    <property type="evidence" value="ECO:0007669"/>
    <property type="project" value="Ensembl"/>
</dbReference>
<evidence type="ECO:0000256" key="2">
    <source>
        <dbReference type="ARBA" id="ARBA00009634"/>
    </source>
</evidence>
<protein>
    <submittedName>
        <fullName evidence="17">Toll like receptor 5</fullName>
    </submittedName>
</protein>
<evidence type="ECO:0000313" key="17">
    <source>
        <dbReference type="Ensembl" id="ENSECAP00000071505.1"/>
    </source>
</evidence>
<dbReference type="Pfam" id="PF00560">
    <property type="entry name" value="LRR_1"/>
    <property type="match status" value="1"/>
</dbReference>
<keyword evidence="9 15" id="KW-1133">Transmembrane helix</keyword>
<dbReference type="Proteomes" id="UP000002281">
    <property type="component" value="Chromosome 30"/>
</dbReference>
<keyword evidence="7" id="KW-0677">Repeat</keyword>
<keyword evidence="12" id="KW-0675">Receptor</keyword>
<dbReference type="GO" id="GO:0045087">
    <property type="term" value="P:innate immune response"/>
    <property type="evidence" value="ECO:0007669"/>
    <property type="project" value="UniProtKB-KW"/>
</dbReference>
<dbReference type="GO" id="GO:0005886">
    <property type="term" value="C:plasma membrane"/>
    <property type="evidence" value="ECO:0000318"/>
    <property type="project" value="GO_Central"/>
</dbReference>
<keyword evidence="8" id="KW-0391">Immunity</keyword>
<dbReference type="SMART" id="SM00369">
    <property type="entry name" value="LRR_TYP"/>
    <property type="match status" value="10"/>
</dbReference>
<evidence type="ECO:0000256" key="11">
    <source>
        <dbReference type="ARBA" id="ARBA00023136"/>
    </source>
</evidence>
<dbReference type="GO" id="GO:0034146">
    <property type="term" value="P:toll-like receptor 5 signaling pathway"/>
    <property type="evidence" value="ECO:0007669"/>
    <property type="project" value="Ensembl"/>
</dbReference>
<dbReference type="Gene3D" id="3.80.10.10">
    <property type="entry name" value="Ribonuclease Inhibitor"/>
    <property type="match status" value="3"/>
</dbReference>
<evidence type="ECO:0000256" key="3">
    <source>
        <dbReference type="ARBA" id="ARBA00022588"/>
    </source>
</evidence>
<dbReference type="InterPro" id="IPR003591">
    <property type="entry name" value="Leu-rich_rpt_typical-subtyp"/>
</dbReference>
<reference evidence="17" key="2">
    <citation type="submission" date="2025-08" db="UniProtKB">
        <authorList>
            <consortium name="Ensembl"/>
        </authorList>
    </citation>
    <scope>IDENTIFICATION</scope>
    <source>
        <strain evidence="17">Thoroughbred</strain>
    </source>
</reference>
<evidence type="ECO:0000256" key="5">
    <source>
        <dbReference type="ARBA" id="ARBA00022692"/>
    </source>
</evidence>
<dbReference type="FunFam" id="3.80.10.10:FF:000592">
    <property type="entry name" value="Toll-like receptor 5"/>
    <property type="match status" value="1"/>
</dbReference>
<evidence type="ECO:0000256" key="1">
    <source>
        <dbReference type="ARBA" id="ARBA00004479"/>
    </source>
</evidence>
<gene>
    <name evidence="17" type="primary">TLR5</name>
</gene>
<dbReference type="SMART" id="SM00255">
    <property type="entry name" value="TIR"/>
    <property type="match status" value="1"/>
</dbReference>
<evidence type="ECO:0000256" key="7">
    <source>
        <dbReference type="ARBA" id="ARBA00022737"/>
    </source>
</evidence>
<dbReference type="InterPro" id="IPR000483">
    <property type="entry name" value="Cys-rich_flank_reg_C"/>
</dbReference>
<dbReference type="GO" id="GO:0006954">
    <property type="term" value="P:inflammatory response"/>
    <property type="evidence" value="ECO:0000318"/>
    <property type="project" value="GO_Central"/>
</dbReference>
<dbReference type="InterPro" id="IPR017241">
    <property type="entry name" value="Toll-like_receptor"/>
</dbReference>
<dbReference type="SMART" id="SM00082">
    <property type="entry name" value="LRRCT"/>
    <property type="match status" value="1"/>
</dbReference>
<evidence type="ECO:0000256" key="14">
    <source>
        <dbReference type="ARBA" id="ARBA00023198"/>
    </source>
</evidence>
<dbReference type="SUPFAM" id="SSF52058">
    <property type="entry name" value="L domain-like"/>
    <property type="match status" value="2"/>
</dbReference>
<dbReference type="PANTHER" id="PTHR24365:SF525">
    <property type="entry name" value="TOLL-LIKE RECEPTOR 5"/>
    <property type="match status" value="1"/>
</dbReference>
<dbReference type="GeneTree" id="ENSGT00940000162464"/>
<comment type="subcellular location">
    <subcellularLocation>
        <location evidence="1">Membrane</location>
        <topology evidence="1">Single-pass type I membrane protein</topology>
    </subcellularLocation>
</comment>